<evidence type="ECO:0000256" key="1">
    <source>
        <dbReference type="ARBA" id="ARBA00022729"/>
    </source>
</evidence>
<dbReference type="Gene3D" id="3.40.190.170">
    <property type="entry name" value="Bacterial extracellular solute-binding protein, family 7"/>
    <property type="match status" value="1"/>
</dbReference>
<name>A0A9D2SHS9_9FIRM</name>
<organism evidence="3 4">
    <name type="scientific">Candidatus Enterocloster excrementipullorum</name>
    <dbReference type="NCBI Taxonomy" id="2838559"/>
    <lineage>
        <taxon>Bacteria</taxon>
        <taxon>Bacillati</taxon>
        <taxon>Bacillota</taxon>
        <taxon>Clostridia</taxon>
        <taxon>Lachnospirales</taxon>
        <taxon>Lachnospiraceae</taxon>
        <taxon>Enterocloster</taxon>
    </lineage>
</organism>
<dbReference type="PIRSF" id="PIRSF006470">
    <property type="entry name" value="DctB"/>
    <property type="match status" value="1"/>
</dbReference>
<accession>A0A9D2SHS9</accession>
<dbReference type="EMBL" id="DWWT01000070">
    <property type="protein sequence ID" value="HJC07041.1"/>
    <property type="molecule type" value="Genomic_DNA"/>
</dbReference>
<dbReference type="PANTHER" id="PTHR33376:SF2">
    <property type="entry name" value="DICARBOXYLATE-BINDING PERIPLASMIC PROTEIN"/>
    <property type="match status" value="1"/>
</dbReference>
<gene>
    <name evidence="3" type="ORF">H9704_13010</name>
</gene>
<dbReference type="Proteomes" id="UP000823910">
    <property type="component" value="Unassembled WGS sequence"/>
</dbReference>
<dbReference type="Pfam" id="PF03480">
    <property type="entry name" value="DctP"/>
    <property type="match status" value="1"/>
</dbReference>
<evidence type="ECO:0000313" key="3">
    <source>
        <dbReference type="EMBL" id="HJC07041.1"/>
    </source>
</evidence>
<dbReference type="CDD" id="cd13603">
    <property type="entry name" value="PBP2_TRAP_Siap_TeaA_like"/>
    <property type="match status" value="1"/>
</dbReference>
<reference evidence="3" key="2">
    <citation type="submission" date="2021-04" db="EMBL/GenBank/DDBJ databases">
        <authorList>
            <person name="Gilroy R."/>
        </authorList>
    </citation>
    <scope>NUCLEOTIDE SEQUENCE</scope>
    <source>
        <strain evidence="3">CHK180-15479</strain>
    </source>
</reference>
<comment type="caution">
    <text evidence="3">The sequence shown here is derived from an EMBL/GenBank/DDBJ whole genome shotgun (WGS) entry which is preliminary data.</text>
</comment>
<dbReference type="NCBIfam" id="NF037995">
    <property type="entry name" value="TRAP_S1"/>
    <property type="match status" value="1"/>
</dbReference>
<dbReference type="InterPro" id="IPR018389">
    <property type="entry name" value="DctP_fam"/>
</dbReference>
<dbReference type="PROSITE" id="PS51257">
    <property type="entry name" value="PROKAR_LIPOPROTEIN"/>
    <property type="match status" value="1"/>
</dbReference>
<dbReference type="PANTHER" id="PTHR33376">
    <property type="match status" value="1"/>
</dbReference>
<feature type="signal peptide" evidence="2">
    <location>
        <begin position="1"/>
        <end position="23"/>
    </location>
</feature>
<reference evidence="3" key="1">
    <citation type="journal article" date="2021" name="PeerJ">
        <title>Extensive microbial diversity within the chicken gut microbiome revealed by metagenomics and culture.</title>
        <authorList>
            <person name="Gilroy R."/>
            <person name="Ravi A."/>
            <person name="Getino M."/>
            <person name="Pursley I."/>
            <person name="Horton D.L."/>
            <person name="Alikhan N.F."/>
            <person name="Baker D."/>
            <person name="Gharbi K."/>
            <person name="Hall N."/>
            <person name="Watson M."/>
            <person name="Adriaenssens E.M."/>
            <person name="Foster-Nyarko E."/>
            <person name="Jarju S."/>
            <person name="Secka A."/>
            <person name="Antonio M."/>
            <person name="Oren A."/>
            <person name="Chaudhuri R.R."/>
            <person name="La Ragione R."/>
            <person name="Hildebrand F."/>
            <person name="Pallen M.J."/>
        </authorList>
    </citation>
    <scope>NUCLEOTIDE SEQUENCE</scope>
    <source>
        <strain evidence="3">CHK180-15479</strain>
    </source>
</reference>
<dbReference type="GO" id="GO:0055085">
    <property type="term" value="P:transmembrane transport"/>
    <property type="evidence" value="ECO:0007669"/>
    <property type="project" value="InterPro"/>
</dbReference>
<evidence type="ECO:0000256" key="2">
    <source>
        <dbReference type="SAM" id="SignalP"/>
    </source>
</evidence>
<protein>
    <submittedName>
        <fullName evidence="3">TRAP transporter substrate-binding protein</fullName>
    </submittedName>
</protein>
<dbReference type="GO" id="GO:0030288">
    <property type="term" value="C:outer membrane-bounded periplasmic space"/>
    <property type="evidence" value="ECO:0007669"/>
    <property type="project" value="InterPro"/>
</dbReference>
<dbReference type="AlphaFoldDB" id="A0A9D2SHS9"/>
<keyword evidence="1 2" id="KW-0732">Signal</keyword>
<proteinExistence type="predicted"/>
<sequence length="366" mass="39477">MKKRLTAAILAAAMAVTSLTACGGSGTETTAAGSAETEAAAGGETEAAAEGEEAAPAAEGATYTFRYAELNPDGHIMDECGDYFAQLVNEKSGGRINIQVFPAGQLGDEKTMYQTIQMGGGAIDICRANTNSLVDFGAEKLTLFGLPFIFRDREHLWNVLNSEIGDEFKGELQEKGTGMVGLFYLDEGSRNFFTKEGIEIRTAEDLKGLKLRVPTTDLMSDTVAALGAQSTPISFSELYSALQTGTVDGAEQPHSGYYSNKYSEVAPNYSLTGHTYSPSIVIMAESAWNQLSDEDKAIIEEAAKETEEWNRTNIEQLDAELLEQIKAEGANVIEIEDKSSFIEATADVVAKYAAGYEDYYEQILAK</sequence>
<dbReference type="InterPro" id="IPR004682">
    <property type="entry name" value="TRAP_DctP"/>
</dbReference>
<dbReference type="InterPro" id="IPR038404">
    <property type="entry name" value="TRAP_DctP_sf"/>
</dbReference>
<evidence type="ECO:0000313" key="4">
    <source>
        <dbReference type="Proteomes" id="UP000823910"/>
    </source>
</evidence>
<dbReference type="GO" id="GO:0030246">
    <property type="term" value="F:carbohydrate binding"/>
    <property type="evidence" value="ECO:0007669"/>
    <property type="project" value="TreeGrafter"/>
</dbReference>
<dbReference type="NCBIfam" id="TIGR00787">
    <property type="entry name" value="dctP"/>
    <property type="match status" value="1"/>
</dbReference>
<feature type="chain" id="PRO_5038963444" evidence="2">
    <location>
        <begin position="24"/>
        <end position="366"/>
    </location>
</feature>